<evidence type="ECO:0008006" key="7">
    <source>
        <dbReference type="Google" id="ProtNLM"/>
    </source>
</evidence>
<feature type="chain" id="PRO_5010980128" description="Ig-like domain-containing protein" evidence="3">
    <location>
        <begin position="20"/>
        <end position="750"/>
    </location>
</feature>
<evidence type="ECO:0000256" key="1">
    <source>
        <dbReference type="SAM" id="MobiDB-lite"/>
    </source>
</evidence>
<reference evidence="5" key="3">
    <citation type="submission" date="2015-06" db="UniProtKB">
        <authorList>
            <consortium name="EnsemblMetazoa"/>
        </authorList>
    </citation>
    <scope>IDENTIFICATION</scope>
</reference>
<keyword evidence="2" id="KW-0472">Membrane</keyword>
<evidence type="ECO:0000313" key="5">
    <source>
        <dbReference type="EnsemblMetazoa" id="HelroP167533"/>
    </source>
</evidence>
<feature type="compositionally biased region" description="Polar residues" evidence="1">
    <location>
        <begin position="502"/>
        <end position="520"/>
    </location>
</feature>
<dbReference type="EnsemblMetazoa" id="HelroT167533">
    <property type="protein sequence ID" value="HelroP167533"/>
    <property type="gene ID" value="HelroG167533"/>
</dbReference>
<protein>
    <recommendedName>
        <fullName evidence="7">Ig-like domain-containing protein</fullName>
    </recommendedName>
</protein>
<proteinExistence type="predicted"/>
<dbReference type="RefSeq" id="XP_009011283.1">
    <property type="nucleotide sequence ID" value="XM_009013035.1"/>
</dbReference>
<dbReference type="GeneID" id="20201967"/>
<evidence type="ECO:0000313" key="6">
    <source>
        <dbReference type="Proteomes" id="UP000015101"/>
    </source>
</evidence>
<accession>T1EZG7</accession>
<evidence type="ECO:0000256" key="3">
    <source>
        <dbReference type="SAM" id="SignalP"/>
    </source>
</evidence>
<dbReference type="AlphaFoldDB" id="T1EZG7"/>
<reference evidence="4 6" key="2">
    <citation type="journal article" date="2013" name="Nature">
        <title>Insights into bilaterian evolution from three spiralian genomes.</title>
        <authorList>
            <person name="Simakov O."/>
            <person name="Marletaz F."/>
            <person name="Cho S.J."/>
            <person name="Edsinger-Gonzales E."/>
            <person name="Havlak P."/>
            <person name="Hellsten U."/>
            <person name="Kuo D.H."/>
            <person name="Larsson T."/>
            <person name="Lv J."/>
            <person name="Arendt D."/>
            <person name="Savage R."/>
            <person name="Osoegawa K."/>
            <person name="de Jong P."/>
            <person name="Grimwood J."/>
            <person name="Chapman J.A."/>
            <person name="Shapiro H."/>
            <person name="Aerts A."/>
            <person name="Otillar R.P."/>
            <person name="Terry A.Y."/>
            <person name="Boore J.L."/>
            <person name="Grigoriev I.V."/>
            <person name="Lindberg D.R."/>
            <person name="Seaver E.C."/>
            <person name="Weisblat D.A."/>
            <person name="Putnam N.H."/>
            <person name="Rokhsar D.S."/>
        </authorList>
    </citation>
    <scope>NUCLEOTIDE SEQUENCE</scope>
</reference>
<name>T1EZG7_HELRO</name>
<dbReference type="EMBL" id="AMQM01002805">
    <property type="status" value="NOT_ANNOTATED_CDS"/>
    <property type="molecule type" value="Genomic_DNA"/>
</dbReference>
<dbReference type="InParanoid" id="T1EZG7"/>
<feature type="signal peptide" evidence="3">
    <location>
        <begin position="1"/>
        <end position="19"/>
    </location>
</feature>
<feature type="region of interest" description="Disordered" evidence="1">
    <location>
        <begin position="502"/>
        <end position="524"/>
    </location>
</feature>
<dbReference type="EMBL" id="KB095858">
    <property type="protein sequence ID" value="ESO11014.1"/>
    <property type="molecule type" value="Genomic_DNA"/>
</dbReference>
<feature type="region of interest" description="Disordered" evidence="1">
    <location>
        <begin position="598"/>
        <end position="629"/>
    </location>
</feature>
<gene>
    <name evidence="5" type="primary">20201967</name>
    <name evidence="4" type="ORF">HELRODRAFT_167533</name>
</gene>
<feature type="compositionally biased region" description="Basic and acidic residues" evidence="1">
    <location>
        <begin position="615"/>
        <end position="626"/>
    </location>
</feature>
<evidence type="ECO:0000256" key="2">
    <source>
        <dbReference type="SAM" id="Phobius"/>
    </source>
</evidence>
<keyword evidence="2" id="KW-1133">Transmembrane helix</keyword>
<reference evidence="6" key="1">
    <citation type="submission" date="2012-12" db="EMBL/GenBank/DDBJ databases">
        <authorList>
            <person name="Hellsten U."/>
            <person name="Grimwood J."/>
            <person name="Chapman J.A."/>
            <person name="Shapiro H."/>
            <person name="Aerts A."/>
            <person name="Otillar R.P."/>
            <person name="Terry A.Y."/>
            <person name="Boore J.L."/>
            <person name="Simakov O."/>
            <person name="Marletaz F."/>
            <person name="Cho S.-J."/>
            <person name="Edsinger-Gonzales E."/>
            <person name="Havlak P."/>
            <person name="Kuo D.-H."/>
            <person name="Larsson T."/>
            <person name="Lv J."/>
            <person name="Arendt D."/>
            <person name="Savage R."/>
            <person name="Osoegawa K."/>
            <person name="de Jong P."/>
            <person name="Lindberg D.R."/>
            <person name="Seaver E.C."/>
            <person name="Weisblat D.A."/>
            <person name="Putnam N.H."/>
            <person name="Grigoriev I.V."/>
            <person name="Rokhsar D.S."/>
        </authorList>
    </citation>
    <scope>NUCLEOTIDE SEQUENCE</scope>
</reference>
<sequence>MFFVLTSIYLLVTACETSSQPTGPTSTTYMSVIEGYDVTLPCYVLYKDDEDDEDDEDNEEVKQTRIRNKIFYLDPYQNDNAARKEPTRTSNIIYKIDLDKSKNANGFISQKGINIKNEADYTKLLKYANDSASIDFTWTLNGVRTLVDQNCKLLGAKSVNSGKNNYLTVESTNGQSCHLKINNATHVVAGVYRSAQCGRFVVSFVEKRPNCTADLVLNRTVKNRVLSFIEKLFSIKPNRSHLGRYNFSGQDIVDEKYKYYKEMMNANNNEKFNSNKTSNDKNTRAKFNKTLQHNKEEIKKKMKLLQMYYNDLIGEHLLYTASCAIGYITTPDDENVDDVEINDITKPIVYFKPSLIIEESVTNQNENIKKATGFVIVPKEGVNGEKETESGKPDKSGIYVCRAIMVTREFKPVKLDETCVINLRKIKRSFIVTSIFGSVVLVFFSGTFAYFTSVSICCRQQRQRKQQEKKQLLENVVKISFMTYNLSLVSDPSSYATTDKTIKPQNQNLLSQTTGKSNAPSKELSKVNVLKDNQQKLSDQKTREHRNSTFRFEKFLTKDNSVLTSKDTFEPSHEAEKTEKLNRAVVIDSLHLPSNIPRTKIPLKYSPRNASKYSRARERDSNESKKKGQPILQLLPKHEQVFQVWEHEFQVVKSDYTSHNRNMQCQSFQENALRFRHVSDQLQQIQAAQYKRNSVQDINKFSGLQSNESETIENRMSEASVSRHLTGDILHFPPSTKGISGGLGKLYEED</sequence>
<dbReference type="Proteomes" id="UP000015101">
    <property type="component" value="Unassembled WGS sequence"/>
</dbReference>
<keyword evidence="2" id="KW-0812">Transmembrane</keyword>
<keyword evidence="6" id="KW-1185">Reference proteome</keyword>
<feature type="transmembrane region" description="Helical" evidence="2">
    <location>
        <begin position="430"/>
        <end position="457"/>
    </location>
</feature>
<dbReference type="GO" id="GO:0005730">
    <property type="term" value="C:nucleolus"/>
    <property type="evidence" value="ECO:0000318"/>
    <property type="project" value="GO_Central"/>
</dbReference>
<dbReference type="HOGENOM" id="CLU_371000_0_0_1"/>
<evidence type="ECO:0000313" key="4">
    <source>
        <dbReference type="EMBL" id="ESO11014.1"/>
    </source>
</evidence>
<keyword evidence="3" id="KW-0732">Signal</keyword>
<dbReference type="CTD" id="20201967"/>
<dbReference type="KEGG" id="hro:HELRODRAFT_167533"/>
<organism evidence="5 6">
    <name type="scientific">Helobdella robusta</name>
    <name type="common">Californian leech</name>
    <dbReference type="NCBI Taxonomy" id="6412"/>
    <lineage>
        <taxon>Eukaryota</taxon>
        <taxon>Metazoa</taxon>
        <taxon>Spiralia</taxon>
        <taxon>Lophotrochozoa</taxon>
        <taxon>Annelida</taxon>
        <taxon>Clitellata</taxon>
        <taxon>Hirudinea</taxon>
        <taxon>Rhynchobdellida</taxon>
        <taxon>Glossiphoniidae</taxon>
        <taxon>Helobdella</taxon>
    </lineage>
</organism>